<evidence type="ECO:0000256" key="1">
    <source>
        <dbReference type="SAM" id="MobiDB-lite"/>
    </source>
</evidence>
<organism evidence="2 3">
    <name type="scientific">Marchantia polymorpha subsp. ruderalis</name>
    <dbReference type="NCBI Taxonomy" id="1480154"/>
    <lineage>
        <taxon>Eukaryota</taxon>
        <taxon>Viridiplantae</taxon>
        <taxon>Streptophyta</taxon>
        <taxon>Embryophyta</taxon>
        <taxon>Marchantiophyta</taxon>
        <taxon>Marchantiopsida</taxon>
        <taxon>Marchantiidae</taxon>
        <taxon>Marchantiales</taxon>
        <taxon>Marchantiaceae</taxon>
        <taxon>Marchantia</taxon>
    </lineage>
</organism>
<sequence length="309" mass="34707">MENKGWDAVDVRAGDANTSAAKEDTSCSRPVHTLRPNLAGMHSSQQIVNNRAEEFGREEKTVLEVQKFVARRRDLLCDELLVALADESWEFLDVSGSDITDASIETLAKVCPRLQAVDIRGTSLSNSTARLALTYILPKLNLSEEAEDSWEELDIDRVGKGGQALRWLVWPSIDEKSRERLETECPRVVVNPKPFSRGFQHLSVPWEAWPATVLDAGLVEDLDPETWAVRTSRRVVFQNVASRDSSVLSIAERFKLAFISRDERLAPKRAKNSRQNQRRAEKAWLNSDTEAKARAWAGVARRSLKGLEG</sequence>
<keyword evidence="3" id="KW-1185">Reference proteome</keyword>
<comment type="caution">
    <text evidence="2">The sequence shown here is derived from an EMBL/GenBank/DDBJ whole genome shotgun (WGS) entry which is preliminary data.</text>
</comment>
<dbReference type="Gene3D" id="3.80.10.10">
    <property type="entry name" value="Ribonuclease Inhibitor"/>
    <property type="match status" value="1"/>
</dbReference>
<name>A0A176W5G2_MARPO</name>
<dbReference type="Proteomes" id="UP000077202">
    <property type="component" value="Unassembled WGS sequence"/>
</dbReference>
<reference evidence="2" key="1">
    <citation type="submission" date="2016-03" db="EMBL/GenBank/DDBJ databases">
        <title>Mechanisms controlling the formation of the plant cell surface in tip-growing cells are functionally conserved among land plants.</title>
        <authorList>
            <person name="Honkanen S."/>
            <person name="Jones V.A."/>
            <person name="Morieri G."/>
            <person name="Champion C."/>
            <person name="Hetherington A.J."/>
            <person name="Kelly S."/>
            <person name="Saint-Marcoux D."/>
            <person name="Proust H."/>
            <person name="Prescott H."/>
            <person name="Dolan L."/>
        </authorList>
    </citation>
    <scope>NUCLEOTIDE SEQUENCE [LARGE SCALE GENOMIC DNA]</scope>
    <source>
        <tissue evidence="2">Whole gametophyte</tissue>
    </source>
</reference>
<evidence type="ECO:0000313" key="2">
    <source>
        <dbReference type="EMBL" id="OAE27695.1"/>
    </source>
</evidence>
<evidence type="ECO:0000313" key="3">
    <source>
        <dbReference type="Proteomes" id="UP000077202"/>
    </source>
</evidence>
<protein>
    <submittedName>
        <fullName evidence="2">Uncharacterized protein</fullName>
    </submittedName>
</protein>
<dbReference type="InterPro" id="IPR032675">
    <property type="entry name" value="LRR_dom_sf"/>
</dbReference>
<proteinExistence type="predicted"/>
<feature type="region of interest" description="Disordered" evidence="1">
    <location>
        <begin position="1"/>
        <end position="26"/>
    </location>
</feature>
<accession>A0A176W5G2</accession>
<feature type="compositionally biased region" description="Basic and acidic residues" evidence="1">
    <location>
        <begin position="1"/>
        <end position="13"/>
    </location>
</feature>
<dbReference type="AlphaFoldDB" id="A0A176W5G2"/>
<dbReference type="EMBL" id="LVLJ01001848">
    <property type="protein sequence ID" value="OAE27695.1"/>
    <property type="molecule type" value="Genomic_DNA"/>
</dbReference>
<gene>
    <name evidence="2" type="ORF">AXG93_1080s1110</name>
</gene>